<dbReference type="PANTHER" id="PTHR38436:SF3">
    <property type="entry name" value="CARBOXYMETHYLENEBUTENOLIDASE-RELATED"/>
    <property type="match status" value="1"/>
</dbReference>
<feature type="domain" description="DUF4166" evidence="2">
    <location>
        <begin position="547"/>
        <end position="706"/>
    </location>
</feature>
<dbReference type="InterPro" id="IPR025311">
    <property type="entry name" value="DUF4166"/>
</dbReference>
<dbReference type="Proteomes" id="UP000663832">
    <property type="component" value="Unassembled WGS sequence"/>
</dbReference>
<accession>A0A813Q4L2</accession>
<sequence>MKVSIPRYDLAALWDKHCEHEFNRRDVAATMLTMVSDPYVNHIPTMTGGVGAKDLSRFYEHHFLNNNPDDTKIIPISRVVGTDRVVDEMLFCFTHDREIDWMLRNISPTGKYVKIPLVAIVTFHDGKICNEHIYWDQASVLVQIGLLNNTNLPVAGVETANKLIDKNLPSNTLMKRWIETGRSIKHAEQFCKTIDKNVAKILPLYFDRNDLEIEKRLKSIQSDIVIDATGPFQFYGNDPYHVVKACLATSTNYMDLADGTQFVKDISQFDSQAKSKNLFLLSGVSTCPVLTATVVRSLTKGLHEIHSIKGGIAPSPYVNIGPNVIRAITSYAGQPMSVVRHRQLTVRYGLTETMRYTISPPGYLPLKNRRFSLVDVPDYQILRDLWPNINSIWFGAGTIPESLHRLLNYFAWLVRLRLFPNLSSFSSIIQQVMNIIRWGEHRGGMFISIEGTNNQGHTCERSWHLIAEGDIGPFIPTLGIDAIIHRILNGKIPISGARAATTDLELEDYDNLFKKLGIITGQRESINGTNTSLTLYQKLLDQAWYQLPYSLQRMHSYTTNTKVAGLAKVERGTSITSKLIAMLFRFPQAEQEIPVQVVFHPNIKGELWTRTFAGRSFSSWQMEGHSRSDKLLNERFGPFTFGLALVINSEKLYLIVRNWSFLGIPLPSFLAPNGISYEYDNNGQFCFNVEIKHRFTGLIVRYSGWLEKA</sequence>
<evidence type="ECO:0000259" key="2">
    <source>
        <dbReference type="Pfam" id="PF13761"/>
    </source>
</evidence>
<dbReference type="Gene3D" id="3.40.50.720">
    <property type="entry name" value="NAD(P)-binding Rossmann-like Domain"/>
    <property type="match status" value="1"/>
</dbReference>
<keyword evidence="5" id="KW-1185">Reference proteome</keyword>
<proteinExistence type="predicted"/>
<dbReference type="Pfam" id="PF13761">
    <property type="entry name" value="DUF4166"/>
    <property type="match status" value="1"/>
</dbReference>
<evidence type="ECO:0000313" key="4">
    <source>
        <dbReference type="EMBL" id="CAF0797447.1"/>
    </source>
</evidence>
<evidence type="ECO:0000313" key="5">
    <source>
        <dbReference type="Proteomes" id="UP000663832"/>
    </source>
</evidence>
<dbReference type="AlphaFoldDB" id="A0A813Q4L2"/>
<dbReference type="InterPro" id="IPR009959">
    <property type="entry name" value="Cyclase_SnoaL-like"/>
</dbReference>
<dbReference type="GO" id="GO:0030638">
    <property type="term" value="P:polyketide metabolic process"/>
    <property type="evidence" value="ECO:0007669"/>
    <property type="project" value="InterPro"/>
</dbReference>
<name>A0A813Q4L2_9BILA</name>
<gene>
    <name evidence="4" type="ORF">BJG266_LOCUS5013</name>
    <name evidence="3" type="ORF">QVE165_LOCUS2107</name>
</gene>
<comment type="caution">
    <text evidence="3">The sequence shown here is derived from an EMBL/GenBank/DDBJ whole genome shotgun (WGS) entry which is preliminary data.</text>
</comment>
<reference evidence="3" key="1">
    <citation type="submission" date="2021-02" db="EMBL/GenBank/DDBJ databases">
        <authorList>
            <person name="Nowell W R."/>
        </authorList>
    </citation>
    <scope>NUCLEOTIDE SEQUENCE</scope>
</reference>
<dbReference type="EMBL" id="CAJNOI010000012">
    <property type="protein sequence ID" value="CAF0797447.1"/>
    <property type="molecule type" value="Genomic_DNA"/>
</dbReference>
<protein>
    <submittedName>
        <fullName evidence="3">Uncharacterized protein</fullName>
    </submittedName>
</protein>
<evidence type="ECO:0000313" key="3">
    <source>
        <dbReference type="EMBL" id="CAF0761902.1"/>
    </source>
</evidence>
<dbReference type="Proteomes" id="UP000663877">
    <property type="component" value="Unassembled WGS sequence"/>
</dbReference>
<dbReference type="EMBL" id="CAJNOM010000006">
    <property type="protein sequence ID" value="CAF0761902.1"/>
    <property type="molecule type" value="Genomic_DNA"/>
</dbReference>
<dbReference type="Gene3D" id="3.10.450.50">
    <property type="match status" value="1"/>
</dbReference>
<dbReference type="InterPro" id="IPR032710">
    <property type="entry name" value="NTF2-like_dom_sf"/>
</dbReference>
<dbReference type="Pfam" id="PF12680">
    <property type="entry name" value="SnoaL_2"/>
    <property type="match status" value="1"/>
</dbReference>
<dbReference type="OrthoDB" id="10268090at2759"/>
<dbReference type="InterPro" id="IPR037401">
    <property type="entry name" value="SnoaL-like"/>
</dbReference>
<dbReference type="SUPFAM" id="SSF54427">
    <property type="entry name" value="NTF2-like"/>
    <property type="match status" value="1"/>
</dbReference>
<feature type="domain" description="SnoaL-like" evidence="1">
    <location>
        <begin position="21"/>
        <end position="129"/>
    </location>
</feature>
<evidence type="ECO:0000259" key="1">
    <source>
        <dbReference type="Pfam" id="PF12680"/>
    </source>
</evidence>
<dbReference type="PANTHER" id="PTHR38436">
    <property type="entry name" value="POLYKETIDE CYCLASE SNOAL-LIKE DOMAIN"/>
    <property type="match status" value="1"/>
</dbReference>
<organism evidence="3 5">
    <name type="scientific">Adineta steineri</name>
    <dbReference type="NCBI Taxonomy" id="433720"/>
    <lineage>
        <taxon>Eukaryota</taxon>
        <taxon>Metazoa</taxon>
        <taxon>Spiralia</taxon>
        <taxon>Gnathifera</taxon>
        <taxon>Rotifera</taxon>
        <taxon>Eurotatoria</taxon>
        <taxon>Bdelloidea</taxon>
        <taxon>Adinetida</taxon>
        <taxon>Adinetidae</taxon>
        <taxon>Adineta</taxon>
    </lineage>
</organism>